<dbReference type="AlphaFoldDB" id="A0A067R8S3"/>
<feature type="compositionally biased region" description="Acidic residues" evidence="1">
    <location>
        <begin position="20"/>
        <end position="31"/>
    </location>
</feature>
<dbReference type="eggNOG" id="KOG1170">
    <property type="taxonomic scope" value="Eukaryota"/>
</dbReference>
<evidence type="ECO:0000313" key="2">
    <source>
        <dbReference type="EMBL" id="KDR19860.1"/>
    </source>
</evidence>
<keyword evidence="3" id="KW-1185">Reference proteome</keyword>
<evidence type="ECO:0000313" key="3">
    <source>
        <dbReference type="Proteomes" id="UP000027135"/>
    </source>
</evidence>
<dbReference type="GO" id="GO:0016301">
    <property type="term" value="F:kinase activity"/>
    <property type="evidence" value="ECO:0007669"/>
    <property type="project" value="UniProtKB-KW"/>
</dbReference>
<keyword evidence="2" id="KW-0418">Kinase</keyword>
<keyword evidence="2" id="KW-0808">Transferase</keyword>
<feature type="region of interest" description="Disordered" evidence="1">
    <location>
        <begin position="1"/>
        <end position="45"/>
    </location>
</feature>
<sequence length="92" mass="10519">MASGYNHSGGISGRVGSEQAGEESSESDGEAEPDKSFRRRLSTSGEIKRAAATKEGFLMKETWSFQRWRRRYFRVRKDNRYHGKGTKVRRSS</sequence>
<dbReference type="SUPFAM" id="SSF50729">
    <property type="entry name" value="PH domain-like"/>
    <property type="match status" value="1"/>
</dbReference>
<dbReference type="EMBL" id="KK852630">
    <property type="protein sequence ID" value="KDR19860.1"/>
    <property type="molecule type" value="Genomic_DNA"/>
</dbReference>
<reference evidence="2 3" key="1">
    <citation type="journal article" date="2014" name="Nat. Commun.">
        <title>Molecular traces of alternative social organization in a termite genome.</title>
        <authorList>
            <person name="Terrapon N."/>
            <person name="Li C."/>
            <person name="Robertson H.M."/>
            <person name="Ji L."/>
            <person name="Meng X."/>
            <person name="Booth W."/>
            <person name="Chen Z."/>
            <person name="Childers C.P."/>
            <person name="Glastad K.M."/>
            <person name="Gokhale K."/>
            <person name="Gowin J."/>
            <person name="Gronenberg W."/>
            <person name="Hermansen R.A."/>
            <person name="Hu H."/>
            <person name="Hunt B.G."/>
            <person name="Huylmans A.K."/>
            <person name="Khalil S.M."/>
            <person name="Mitchell R.D."/>
            <person name="Munoz-Torres M.C."/>
            <person name="Mustard J.A."/>
            <person name="Pan H."/>
            <person name="Reese J.T."/>
            <person name="Scharf M.E."/>
            <person name="Sun F."/>
            <person name="Vogel H."/>
            <person name="Xiao J."/>
            <person name="Yang W."/>
            <person name="Yang Z."/>
            <person name="Yang Z."/>
            <person name="Zhou J."/>
            <person name="Zhu J."/>
            <person name="Brent C.S."/>
            <person name="Elsik C.G."/>
            <person name="Goodisman M.A."/>
            <person name="Liberles D.A."/>
            <person name="Roe R.M."/>
            <person name="Vargo E.L."/>
            <person name="Vilcinskas A."/>
            <person name="Wang J."/>
            <person name="Bornberg-Bauer E."/>
            <person name="Korb J."/>
            <person name="Zhang G."/>
            <person name="Liebig J."/>
        </authorList>
    </citation>
    <scope>NUCLEOTIDE SEQUENCE [LARGE SCALE GENOMIC DNA]</scope>
    <source>
        <tissue evidence="2">Whole organism</tissue>
    </source>
</reference>
<organism evidence="2 3">
    <name type="scientific">Zootermopsis nevadensis</name>
    <name type="common">Dampwood termite</name>
    <dbReference type="NCBI Taxonomy" id="136037"/>
    <lineage>
        <taxon>Eukaryota</taxon>
        <taxon>Metazoa</taxon>
        <taxon>Ecdysozoa</taxon>
        <taxon>Arthropoda</taxon>
        <taxon>Hexapoda</taxon>
        <taxon>Insecta</taxon>
        <taxon>Pterygota</taxon>
        <taxon>Neoptera</taxon>
        <taxon>Polyneoptera</taxon>
        <taxon>Dictyoptera</taxon>
        <taxon>Blattodea</taxon>
        <taxon>Blattoidea</taxon>
        <taxon>Termitoidae</taxon>
        <taxon>Termopsidae</taxon>
        <taxon>Zootermopsis</taxon>
    </lineage>
</organism>
<dbReference type="Proteomes" id="UP000027135">
    <property type="component" value="Unassembled WGS sequence"/>
</dbReference>
<name>A0A067R8S3_ZOONE</name>
<dbReference type="OMA" id="FLMKETW"/>
<protein>
    <submittedName>
        <fullName evidence="2">Diacylglycerol kinase eta</fullName>
    </submittedName>
</protein>
<dbReference type="STRING" id="136037.A0A067R8S3"/>
<evidence type="ECO:0000256" key="1">
    <source>
        <dbReference type="SAM" id="MobiDB-lite"/>
    </source>
</evidence>
<proteinExistence type="predicted"/>
<gene>
    <name evidence="2" type="ORF">L798_05108</name>
</gene>
<dbReference type="InParanoid" id="A0A067R8S3"/>
<accession>A0A067R8S3</accession>